<dbReference type="Proteomes" id="UP000002786">
    <property type="component" value="Unassembled WGS sequence"/>
</dbReference>
<dbReference type="HOGENOM" id="CLU_139151_0_0_10"/>
<reference evidence="1 2" key="1">
    <citation type="submission" date="2012-02" db="EMBL/GenBank/DDBJ databases">
        <title>Improved High-Quality Draft genome of Prevotella bivia DSM 20514.</title>
        <authorList>
            <consortium name="US DOE Joint Genome Institute (JGI-PGF)"/>
            <person name="Lucas S."/>
            <person name="Copeland A."/>
            <person name="Lapidus A."/>
            <person name="Bruce D."/>
            <person name="Goodwin L."/>
            <person name="Pitluck S."/>
            <person name="Peters L."/>
            <person name="Mikhailova N."/>
            <person name="Munk A.C.C."/>
            <person name="Kyrpides N."/>
            <person name="Mavromatis K."/>
            <person name="Detter J.C."/>
            <person name="Han C."/>
            <person name="Land M."/>
            <person name="Hauser L."/>
            <person name="Markowitz V."/>
            <person name="Cheng J.-F."/>
            <person name="Hugenholtz P."/>
            <person name="Woyke T."/>
            <person name="Wu D."/>
            <person name="Gronow S."/>
            <person name="Wellnitz S."/>
            <person name="Brambilla E."/>
            <person name="Klenk H.-P."/>
            <person name="Eisen J.A."/>
        </authorList>
    </citation>
    <scope>NUCLEOTIDE SEQUENCE [LARGE SCALE GENOMIC DNA]</scope>
    <source>
        <strain evidence="1 2">DSM 20514</strain>
    </source>
</reference>
<keyword evidence="2" id="KW-1185">Reference proteome</keyword>
<proteinExistence type="predicted"/>
<evidence type="ECO:0000313" key="2">
    <source>
        <dbReference type="Proteomes" id="UP000002786"/>
    </source>
</evidence>
<dbReference type="AlphaFoldDB" id="I4ZAF3"/>
<gene>
    <name evidence="1" type="ORF">PrebiDRAFT_1491</name>
</gene>
<organism evidence="1 2">
    <name type="scientific">Prevotella bivia DSM 20514</name>
    <dbReference type="NCBI Taxonomy" id="868129"/>
    <lineage>
        <taxon>Bacteria</taxon>
        <taxon>Pseudomonadati</taxon>
        <taxon>Bacteroidota</taxon>
        <taxon>Bacteroidia</taxon>
        <taxon>Bacteroidales</taxon>
        <taxon>Prevotellaceae</taxon>
        <taxon>Prevotella</taxon>
    </lineage>
</organism>
<evidence type="ECO:0000313" key="1">
    <source>
        <dbReference type="EMBL" id="EIM33195.1"/>
    </source>
</evidence>
<sequence length="145" mass="16771">MCKLCHILSIIRNFAGNISNMGRNKFSNDEIIKIGKLLRLKNAANRAKQKRIRHDLRTTFEFNISDFNEPGKAFGEQELSKAIERGAIEILDDATIAAMKEKRARDKARDEQLREQAAIESGEAIDWREQLKEWENEKKIEASKR</sequence>
<name>I4ZAF3_9BACT</name>
<accession>I4ZAF3</accession>
<dbReference type="EMBL" id="JH660660">
    <property type="protein sequence ID" value="EIM33195.1"/>
    <property type="molecule type" value="Genomic_DNA"/>
</dbReference>
<protein>
    <submittedName>
        <fullName evidence="1">Uncharacterized protein</fullName>
    </submittedName>
</protein>